<dbReference type="InterPro" id="IPR013103">
    <property type="entry name" value="RVT_2"/>
</dbReference>
<evidence type="ECO:0000313" key="5">
    <source>
        <dbReference type="EMBL" id="RVX15049.1"/>
    </source>
</evidence>
<evidence type="ECO:0000259" key="4">
    <source>
        <dbReference type="SMART" id="SM00385"/>
    </source>
</evidence>
<dbReference type="SMART" id="SM00385">
    <property type="entry name" value="CYCLIN"/>
    <property type="match status" value="1"/>
</dbReference>
<gene>
    <name evidence="5" type="primary">CYCT1-3_0</name>
    <name evidence="5" type="ORF">CK203_007987</name>
</gene>
<dbReference type="Pfam" id="PF07727">
    <property type="entry name" value="RVT_2"/>
    <property type="match status" value="1"/>
</dbReference>
<proteinExistence type="predicted"/>
<dbReference type="InterPro" id="IPR036915">
    <property type="entry name" value="Cyclin-like_sf"/>
</dbReference>
<evidence type="ECO:0000313" key="6">
    <source>
        <dbReference type="Proteomes" id="UP000288805"/>
    </source>
</evidence>
<evidence type="ECO:0000256" key="1">
    <source>
        <dbReference type="ARBA" id="ARBA00022618"/>
    </source>
</evidence>
<feature type="compositionally biased region" description="Basic and acidic residues" evidence="3">
    <location>
        <begin position="773"/>
        <end position="783"/>
    </location>
</feature>
<feature type="domain" description="Cyclin-like" evidence="4">
    <location>
        <begin position="600"/>
        <end position="688"/>
    </location>
</feature>
<keyword evidence="2" id="KW-0131">Cell cycle</keyword>
<organism evidence="5 6">
    <name type="scientific">Vitis vinifera</name>
    <name type="common">Grape</name>
    <dbReference type="NCBI Taxonomy" id="29760"/>
    <lineage>
        <taxon>Eukaryota</taxon>
        <taxon>Viridiplantae</taxon>
        <taxon>Streptophyta</taxon>
        <taxon>Embryophyta</taxon>
        <taxon>Tracheophyta</taxon>
        <taxon>Spermatophyta</taxon>
        <taxon>Magnoliopsida</taxon>
        <taxon>eudicotyledons</taxon>
        <taxon>Gunneridae</taxon>
        <taxon>Pentapetalae</taxon>
        <taxon>rosids</taxon>
        <taxon>Vitales</taxon>
        <taxon>Vitaceae</taxon>
        <taxon>Viteae</taxon>
        <taxon>Vitis</taxon>
    </lineage>
</organism>
<dbReference type="Gene3D" id="1.10.472.10">
    <property type="entry name" value="Cyclin-like"/>
    <property type="match status" value="2"/>
</dbReference>
<dbReference type="InterPro" id="IPR043198">
    <property type="entry name" value="Cyclin/Ssn8"/>
</dbReference>
<dbReference type="PANTHER" id="PTHR10026">
    <property type="entry name" value="CYCLIN"/>
    <property type="match status" value="1"/>
</dbReference>
<dbReference type="EMBL" id="QGNW01000019">
    <property type="protein sequence ID" value="RVX15049.1"/>
    <property type="molecule type" value="Genomic_DNA"/>
</dbReference>
<dbReference type="GO" id="GO:0051301">
    <property type="term" value="P:cell division"/>
    <property type="evidence" value="ECO:0007669"/>
    <property type="project" value="UniProtKB-KW"/>
</dbReference>
<dbReference type="SUPFAM" id="SSF56672">
    <property type="entry name" value="DNA/RNA polymerases"/>
    <property type="match status" value="1"/>
</dbReference>
<reference evidence="5 6" key="1">
    <citation type="journal article" date="2018" name="PLoS Genet.">
        <title>Population sequencing reveals clonal diversity and ancestral inbreeding in the grapevine cultivar Chardonnay.</title>
        <authorList>
            <person name="Roach M.J."/>
            <person name="Johnson D.L."/>
            <person name="Bohlmann J."/>
            <person name="van Vuuren H.J."/>
            <person name="Jones S.J."/>
            <person name="Pretorius I.S."/>
            <person name="Schmidt S.A."/>
            <person name="Borneman A.R."/>
        </authorList>
    </citation>
    <scope>NUCLEOTIDE SEQUENCE [LARGE SCALE GENOMIC DNA]</scope>
    <source>
        <strain evidence="6">cv. Chardonnay</strain>
        <tissue evidence="5">Leaf</tissue>
    </source>
</reference>
<accession>A0A438K1I7</accession>
<dbReference type="SUPFAM" id="SSF47954">
    <property type="entry name" value="Cyclin-like"/>
    <property type="match status" value="2"/>
</dbReference>
<keyword evidence="1" id="KW-0132">Cell division</keyword>
<dbReference type="InterPro" id="IPR043502">
    <property type="entry name" value="DNA/RNA_pol_sf"/>
</dbReference>
<name>A0A438K1I7_VITVI</name>
<dbReference type="AlphaFoldDB" id="A0A438K1I7"/>
<sequence length="861" mass="97534">MKPVIGKTYMFLPTAKDVWDAIWETYSDAENASQIFKLKTQLWQMKQGDREVTEYYTEMLGLWQDLDLNCEEEWECMGDSMRFKKKMENERVFEFLAGLNRELNGVRSKVLSRRPLPSIREVFSKSSTTLSSGSLAHKGTFLTTLSTMFHITPWIIDSGASDHMTDAHHLFSTYSPRADLSSGKMIGSAKEREGLYYFDETDGESVSEVRPPLTLEYLDVTMFESTPCLIFTLSPNTKKHLNLGGDTELQTNKETLVYLRRPKSKSNETLISEALKELEPVIVPTPQESGFNPDQVTDDLPIIVQSRAVSESSNSASFSCHLVPSLAGTWGIRTSRRASSTSPATLRCRIPKNIQEALEIPEWKEAVMEEIRALEKNGTWEVMTLPRGKKPVGCKWAYDIDYTETFAPVAKLNTIQVLLSLAGNLDWPLHQFDINNAFLNGELEEEVFMILPPGFCKEEEKTRGQSDHTMFFKQSNDGRMTILIVYVDDIIFTRDDTREVERLKKVLATEFEDIVGKIEADIVIIATVSMFLACKAEETPRLLRDVIIMAYEMTYRCDPPALKRIKQREVFDKQKELILIGERLLLGTIAFDLNIEHPYKPIVDALKRMGISNNDLVKAAQNLINDWLCTTLCLQYKPHYIAAGSLFLAAKFHKVKLPTEKGKVWWLQFDVAPKQLEEVIQQMRKLLENKTQAPSPTHARMTKPTVVLGNTSHYPQPCTARESSHGTTVGKPLVSKGSLNVAYSDSHCIVKEVIQHQTSGTSSATSVVEDGDGEIHSRTRESERNSSYKFVSIYGKYSKINANPNKENPLERRCSTSSKRSAVARGDEMYSEVCIDGDLRKGREQGYANSHKKQRRVLLGF</sequence>
<comment type="caution">
    <text evidence="5">The sequence shown here is derived from an EMBL/GenBank/DDBJ whole genome shotgun (WGS) entry which is preliminary data.</text>
</comment>
<dbReference type="Proteomes" id="UP000288805">
    <property type="component" value="Unassembled WGS sequence"/>
</dbReference>
<protein>
    <submittedName>
        <fullName evidence="5">Cyclin-T1-3</fullName>
    </submittedName>
</protein>
<feature type="region of interest" description="Disordered" evidence="3">
    <location>
        <begin position="761"/>
        <end position="783"/>
    </location>
</feature>
<dbReference type="GO" id="GO:0016538">
    <property type="term" value="F:cyclin-dependent protein serine/threonine kinase regulator activity"/>
    <property type="evidence" value="ECO:0007669"/>
    <property type="project" value="InterPro"/>
</dbReference>
<evidence type="ECO:0000256" key="2">
    <source>
        <dbReference type="ARBA" id="ARBA00023306"/>
    </source>
</evidence>
<dbReference type="FunFam" id="1.10.472.10:FF:000079">
    <property type="entry name" value="Putative cyclin-T1 family protein"/>
    <property type="match status" value="1"/>
</dbReference>
<dbReference type="InterPro" id="IPR013763">
    <property type="entry name" value="Cyclin-like_dom"/>
</dbReference>
<dbReference type="GO" id="GO:0006357">
    <property type="term" value="P:regulation of transcription by RNA polymerase II"/>
    <property type="evidence" value="ECO:0007669"/>
    <property type="project" value="InterPro"/>
</dbReference>
<evidence type="ECO:0000256" key="3">
    <source>
        <dbReference type="SAM" id="MobiDB-lite"/>
    </source>
</evidence>